<dbReference type="PANTHER" id="PTHR43080:SF2">
    <property type="entry name" value="CBS DOMAIN-CONTAINING PROTEIN"/>
    <property type="match status" value="1"/>
</dbReference>
<dbReference type="CDD" id="cd04623">
    <property type="entry name" value="CBS_pair_bac_euk"/>
    <property type="match status" value="1"/>
</dbReference>
<proteinExistence type="predicted"/>
<dbReference type="STRING" id="34002.SAMN04489859_101817"/>
<keyword evidence="1 2" id="KW-0129">CBS domain</keyword>
<name>A0A1H8JPJ1_9RHOB</name>
<accession>A0A1H8JPJ1</accession>
<dbReference type="EMBL" id="FODE01000018">
    <property type="protein sequence ID" value="SEN82246.1"/>
    <property type="molecule type" value="Genomic_DNA"/>
</dbReference>
<dbReference type="PANTHER" id="PTHR43080">
    <property type="entry name" value="CBS DOMAIN-CONTAINING PROTEIN CBSX3, MITOCHONDRIAL"/>
    <property type="match status" value="1"/>
</dbReference>
<evidence type="ECO:0000256" key="1">
    <source>
        <dbReference type="ARBA" id="ARBA00023122"/>
    </source>
</evidence>
<dbReference type="Proteomes" id="UP000199054">
    <property type="component" value="Unassembled WGS sequence"/>
</dbReference>
<reference evidence="4 5" key="1">
    <citation type="submission" date="2016-10" db="EMBL/GenBank/DDBJ databases">
        <authorList>
            <person name="de Groot N.N."/>
        </authorList>
    </citation>
    <scope>NUCLEOTIDE SEQUENCE [LARGE SCALE GENOMIC DNA]</scope>
    <source>
        <strain evidence="4 5">DSM 8512</strain>
    </source>
</reference>
<evidence type="ECO:0000259" key="3">
    <source>
        <dbReference type="PROSITE" id="PS51371"/>
    </source>
</evidence>
<dbReference type="InterPro" id="IPR046342">
    <property type="entry name" value="CBS_dom_sf"/>
</dbReference>
<evidence type="ECO:0000313" key="5">
    <source>
        <dbReference type="Proteomes" id="UP000199054"/>
    </source>
</evidence>
<dbReference type="OrthoDB" id="9807125at2"/>
<evidence type="ECO:0000313" key="4">
    <source>
        <dbReference type="EMBL" id="SEN82246.1"/>
    </source>
</evidence>
<evidence type="ECO:0000256" key="2">
    <source>
        <dbReference type="PROSITE-ProRule" id="PRU00703"/>
    </source>
</evidence>
<sequence length="153" mass="16243">MLVNQMLSMKGASDKAGIEAQTIVTIAPEATLADAAQLLAEKRIGAVVVSSDGVRPEGILSERDIVRQLGRNGIDILKMPIHEVMTKAVQTCAMGEDALNVLERMTAGRFRHMPVVDEDGKMLGVISIGDAVSGRLKELAAEKEALTGMIMGS</sequence>
<dbReference type="SUPFAM" id="SSF54631">
    <property type="entry name" value="CBS-domain pair"/>
    <property type="match status" value="1"/>
</dbReference>
<gene>
    <name evidence="4" type="ORF">SAMN04489859_101817</name>
</gene>
<dbReference type="AlphaFoldDB" id="A0A1H8JPJ1"/>
<dbReference type="InterPro" id="IPR051257">
    <property type="entry name" value="Diverse_CBS-Domain"/>
</dbReference>
<dbReference type="Pfam" id="PF00571">
    <property type="entry name" value="CBS"/>
    <property type="match status" value="2"/>
</dbReference>
<protein>
    <submittedName>
        <fullName evidence="4">CBS domain-containing protein</fullName>
    </submittedName>
</protein>
<organism evidence="4 5">
    <name type="scientific">Paracoccus alcaliphilus</name>
    <dbReference type="NCBI Taxonomy" id="34002"/>
    <lineage>
        <taxon>Bacteria</taxon>
        <taxon>Pseudomonadati</taxon>
        <taxon>Pseudomonadota</taxon>
        <taxon>Alphaproteobacteria</taxon>
        <taxon>Rhodobacterales</taxon>
        <taxon>Paracoccaceae</taxon>
        <taxon>Paracoccus</taxon>
    </lineage>
</organism>
<dbReference type="InterPro" id="IPR044725">
    <property type="entry name" value="CBSX3_CBS_dom"/>
</dbReference>
<dbReference type="SMART" id="SM00116">
    <property type="entry name" value="CBS"/>
    <property type="match status" value="2"/>
</dbReference>
<dbReference type="PROSITE" id="PS51371">
    <property type="entry name" value="CBS"/>
    <property type="match status" value="2"/>
</dbReference>
<dbReference type="InterPro" id="IPR000644">
    <property type="entry name" value="CBS_dom"/>
</dbReference>
<dbReference type="Gene3D" id="3.10.580.10">
    <property type="entry name" value="CBS-domain"/>
    <property type="match status" value="1"/>
</dbReference>
<keyword evidence="5" id="KW-1185">Reference proteome</keyword>
<feature type="domain" description="CBS" evidence="3">
    <location>
        <begin position="18"/>
        <end position="76"/>
    </location>
</feature>
<dbReference type="RefSeq" id="WP_090613078.1">
    <property type="nucleotide sequence ID" value="NZ_CP067124.1"/>
</dbReference>
<feature type="domain" description="CBS" evidence="3">
    <location>
        <begin position="85"/>
        <end position="142"/>
    </location>
</feature>